<dbReference type="Gene3D" id="2.60.40.1180">
    <property type="entry name" value="Golgi alpha-mannosidase II"/>
    <property type="match status" value="1"/>
</dbReference>
<dbReference type="CDD" id="cd11326">
    <property type="entry name" value="AmyAc_Glg_debranch"/>
    <property type="match status" value="1"/>
</dbReference>
<reference evidence="7" key="1">
    <citation type="journal article" date="2019" name="Int. J. Syst. Evol. Microbiol.">
        <title>The Global Catalogue of Microorganisms (GCM) 10K type strain sequencing project: providing services to taxonomists for standard genome sequencing and annotation.</title>
        <authorList>
            <consortium name="The Broad Institute Genomics Platform"/>
            <consortium name="The Broad Institute Genome Sequencing Center for Infectious Disease"/>
            <person name="Wu L."/>
            <person name="Ma J."/>
        </authorList>
    </citation>
    <scope>NUCLEOTIDE SEQUENCE [LARGE SCALE GENOMIC DNA]</scope>
    <source>
        <strain evidence="7">JCM 16546</strain>
    </source>
</reference>
<evidence type="ECO:0000256" key="3">
    <source>
        <dbReference type="ARBA" id="ARBA00023295"/>
    </source>
</evidence>
<feature type="domain" description="Glycosyl hydrolase family 13 catalytic" evidence="5">
    <location>
        <begin position="170"/>
        <end position="583"/>
    </location>
</feature>
<dbReference type="EMBL" id="BAAAYV010000025">
    <property type="protein sequence ID" value="GAA3667291.1"/>
    <property type="molecule type" value="Genomic_DNA"/>
</dbReference>
<dbReference type="InterPro" id="IPR004193">
    <property type="entry name" value="Glyco_hydro_13_N"/>
</dbReference>
<sequence>MSPQQWSALGERAQVWPGREWPLGATWKPDCTNFAVYAPHASRVHLCLFDESDRETRHELTERTLGIWHGALPDIRPGQRYGYRVDGPWDPGNGFRFNPHKLLLDPYGLATSGTIIPEQPIYGAREDDPGVRDETDSAAYTARSVVVDPSFDWEDDRRIARRWRDTVIYELHVKGFTKLHDRVPERLRGTYAGLADPAVTSYLRDLGVTAVELLPVQQFFSEPALLERDLANYWGYNTISYFAPDASYSSAGDRGGQVDDFKRMVKALHREGIEVILDVVYNHTAEAGPDGPTLSFRGLDDRGFYKRVIPEEGGFDDRYWDVTGCGNTVDAWNPLALRLILDSLRYWVTEMHVDGFRFDLMSALTRTGYEVDFACALLIAIDQDPILRHVKLIAEPWDVSMDGYLVGKMPPPWAEWNDKYRGTVRDFWRGAAPIHAVATRLAGSSDLYADDGRSASNSINFVTAHDGFTVRDLVSYDGKHNEANGEEGRDGTDDNRSWNHGVEGETDDAGIVALRRRQAANLMATLCLSNGVPMITAGDERGRTQGGNNNAYCQDNEISWLDWRPDDAWLDVYEVTKAALRLRREHPALRQRHWFEGHPTIPGGPKDLAWLHPSGRLMRGPDWGDGGLRTLGMFMSGSPLREPGPQGEQRVDASFLLWFNAADHAVEVDLPDNDWVRVGDVVLSTDPDVPEGARVEAGTSLRLGARTVVVVRSA</sequence>
<protein>
    <submittedName>
        <fullName evidence="6">Glycogen debranching protein GlgX</fullName>
    </submittedName>
</protein>
<dbReference type="Gene3D" id="2.60.40.10">
    <property type="entry name" value="Immunoglobulins"/>
    <property type="match status" value="1"/>
</dbReference>
<dbReference type="SUPFAM" id="SSF51011">
    <property type="entry name" value="Glycosyl hydrolase domain"/>
    <property type="match status" value="1"/>
</dbReference>
<comment type="similarity">
    <text evidence="1">Belongs to the glycosyl hydrolase 13 family.</text>
</comment>
<evidence type="ECO:0000313" key="7">
    <source>
        <dbReference type="Proteomes" id="UP001410795"/>
    </source>
</evidence>
<feature type="region of interest" description="Disordered" evidence="4">
    <location>
        <begin position="479"/>
        <end position="504"/>
    </location>
</feature>
<evidence type="ECO:0000256" key="4">
    <source>
        <dbReference type="SAM" id="MobiDB-lite"/>
    </source>
</evidence>
<dbReference type="NCBIfam" id="TIGR02100">
    <property type="entry name" value="glgX_debranch"/>
    <property type="match status" value="1"/>
</dbReference>
<dbReference type="CDD" id="cd02856">
    <property type="entry name" value="E_set_GDE_Isoamylase_N"/>
    <property type="match status" value="1"/>
</dbReference>
<organism evidence="6 7">
    <name type="scientific">Microbacterium marinilacus</name>
    <dbReference type="NCBI Taxonomy" id="415209"/>
    <lineage>
        <taxon>Bacteria</taxon>
        <taxon>Bacillati</taxon>
        <taxon>Actinomycetota</taxon>
        <taxon>Actinomycetes</taxon>
        <taxon>Micrococcales</taxon>
        <taxon>Microbacteriaceae</taxon>
        <taxon>Microbacterium</taxon>
    </lineage>
</organism>
<evidence type="ECO:0000256" key="2">
    <source>
        <dbReference type="ARBA" id="ARBA00022801"/>
    </source>
</evidence>
<gene>
    <name evidence="6" type="primary">glgX_2</name>
    <name evidence="6" type="ORF">GCM10022202_31630</name>
</gene>
<dbReference type="InterPro" id="IPR044505">
    <property type="entry name" value="GlgX_Isoamylase_N_E_set"/>
</dbReference>
<keyword evidence="2" id="KW-0378">Hydrolase</keyword>
<evidence type="ECO:0000313" key="6">
    <source>
        <dbReference type="EMBL" id="GAA3667291.1"/>
    </source>
</evidence>
<dbReference type="InterPro" id="IPR006047">
    <property type="entry name" value="GH13_cat_dom"/>
</dbReference>
<dbReference type="SUPFAM" id="SSF51445">
    <property type="entry name" value="(Trans)glycosidases"/>
    <property type="match status" value="1"/>
</dbReference>
<dbReference type="Gene3D" id="3.20.20.80">
    <property type="entry name" value="Glycosidases"/>
    <property type="match status" value="1"/>
</dbReference>
<dbReference type="InterPro" id="IPR013780">
    <property type="entry name" value="Glyco_hydro_b"/>
</dbReference>
<dbReference type="InterPro" id="IPR014756">
    <property type="entry name" value="Ig_E-set"/>
</dbReference>
<dbReference type="Pfam" id="PF00128">
    <property type="entry name" value="Alpha-amylase"/>
    <property type="match status" value="1"/>
</dbReference>
<dbReference type="InterPro" id="IPR017853">
    <property type="entry name" value="GH"/>
</dbReference>
<dbReference type="InterPro" id="IPR013783">
    <property type="entry name" value="Ig-like_fold"/>
</dbReference>
<dbReference type="InterPro" id="IPR011837">
    <property type="entry name" value="Glycogen_debranch_GlgX"/>
</dbReference>
<keyword evidence="7" id="KW-1185">Reference proteome</keyword>
<feature type="compositionally biased region" description="Basic and acidic residues" evidence="4">
    <location>
        <begin position="479"/>
        <end position="497"/>
    </location>
</feature>
<dbReference type="SMART" id="SM00642">
    <property type="entry name" value="Aamy"/>
    <property type="match status" value="1"/>
</dbReference>
<dbReference type="Proteomes" id="UP001410795">
    <property type="component" value="Unassembled WGS sequence"/>
</dbReference>
<keyword evidence="3" id="KW-0326">Glycosidase</keyword>
<dbReference type="PANTHER" id="PTHR43002">
    <property type="entry name" value="GLYCOGEN DEBRANCHING ENZYME"/>
    <property type="match status" value="1"/>
</dbReference>
<dbReference type="RefSeq" id="WP_221858390.1">
    <property type="nucleotide sequence ID" value="NZ_BAAAYV010000025.1"/>
</dbReference>
<evidence type="ECO:0000259" key="5">
    <source>
        <dbReference type="SMART" id="SM00642"/>
    </source>
</evidence>
<dbReference type="Pfam" id="PF02922">
    <property type="entry name" value="CBM_48"/>
    <property type="match status" value="1"/>
</dbReference>
<proteinExistence type="inferred from homology"/>
<evidence type="ECO:0000256" key="1">
    <source>
        <dbReference type="ARBA" id="ARBA00008061"/>
    </source>
</evidence>
<dbReference type="SUPFAM" id="SSF81296">
    <property type="entry name" value="E set domains"/>
    <property type="match status" value="1"/>
</dbReference>
<comment type="caution">
    <text evidence="6">The sequence shown here is derived from an EMBL/GenBank/DDBJ whole genome shotgun (WGS) entry which is preliminary data.</text>
</comment>
<accession>A0ABP7BSB6</accession>
<name>A0ABP7BSB6_9MICO</name>